<gene>
    <name evidence="2" type="ORF">H671_2g5607</name>
</gene>
<accession>A0A061IK36</accession>
<dbReference type="Pfam" id="PF18597">
    <property type="entry name" value="SH3_19"/>
    <property type="match status" value="1"/>
</dbReference>
<reference evidence="3" key="1">
    <citation type="journal article" date="2013" name="Nat. Biotechnol.">
        <title>Chinese hamster genome sequenced from sorted chromosomes.</title>
        <authorList>
            <person name="Brinkrolf K."/>
            <person name="Rupp O."/>
            <person name="Laux H."/>
            <person name="Kollin F."/>
            <person name="Ernst W."/>
            <person name="Linke B."/>
            <person name="Kofler R."/>
            <person name="Romand S."/>
            <person name="Hesse F."/>
            <person name="Budach W.E."/>
            <person name="Galosy S."/>
            <person name="Muller D."/>
            <person name="Noll T."/>
            <person name="Wienberg J."/>
            <person name="Jostock T."/>
            <person name="Leonard M."/>
            <person name="Grillari J."/>
            <person name="Tauch A."/>
            <person name="Goesmann A."/>
            <person name="Helk B."/>
            <person name="Mott J.E."/>
            <person name="Puhler A."/>
            <person name="Borth N."/>
        </authorList>
    </citation>
    <scope>NUCLEOTIDE SEQUENCE [LARGE SCALE GENOMIC DNA]</scope>
    <source>
        <strain evidence="3">17A/GY</strain>
    </source>
</reference>
<evidence type="ECO:0000313" key="2">
    <source>
        <dbReference type="EMBL" id="ERE84918.1"/>
    </source>
</evidence>
<name>A0A061IK36_CRIGR</name>
<sequence>MPGRATRARPGACASREGKLCGSLLKPHSLRRPRISDEMGSSGSCFDCHNVFGTKGASVVILEQFPEEFVNMKTIMIVGTDVGKDRWYMVDLDAFLRFWMDPHIVWIFESLTFHSEFKFSHLECVVNIHMRKYACGGQNLVQNLSLTVEAYSWLDCLGTRVWLRENGQHFPSTVNSCAEGVVVFQTDYGQVDLGVWEFGKDTRHLKAVCSMGIAVAQFSCLPESICPNSFGTTLTFSAVAVNCGHSLCHVNPLLALSADVAEIIP</sequence>
<protein>
    <submittedName>
        <fullName evidence="2">Myosin-X-like protein</fullName>
    </submittedName>
</protein>
<feature type="domain" description="Myosin X N-terminal SH3" evidence="1">
    <location>
        <begin position="158"/>
        <end position="191"/>
    </location>
</feature>
<dbReference type="AlphaFoldDB" id="A0A061IK36"/>
<dbReference type="Proteomes" id="UP000030759">
    <property type="component" value="Unassembled WGS sequence"/>
</dbReference>
<proteinExistence type="predicted"/>
<organism evidence="2 3">
    <name type="scientific">Cricetulus griseus</name>
    <name type="common">Chinese hamster</name>
    <name type="synonym">Cricetulus barabensis griseus</name>
    <dbReference type="NCBI Taxonomy" id="10029"/>
    <lineage>
        <taxon>Eukaryota</taxon>
        <taxon>Metazoa</taxon>
        <taxon>Chordata</taxon>
        <taxon>Craniata</taxon>
        <taxon>Vertebrata</taxon>
        <taxon>Euteleostomi</taxon>
        <taxon>Mammalia</taxon>
        <taxon>Eutheria</taxon>
        <taxon>Euarchontoglires</taxon>
        <taxon>Glires</taxon>
        <taxon>Rodentia</taxon>
        <taxon>Myomorpha</taxon>
        <taxon>Muroidea</taxon>
        <taxon>Cricetidae</taxon>
        <taxon>Cricetinae</taxon>
        <taxon>Cricetulus</taxon>
    </lineage>
</organism>
<dbReference type="EMBL" id="KE667765">
    <property type="protein sequence ID" value="ERE84918.1"/>
    <property type="molecule type" value="Genomic_DNA"/>
</dbReference>
<evidence type="ECO:0000313" key="3">
    <source>
        <dbReference type="Proteomes" id="UP000030759"/>
    </source>
</evidence>
<dbReference type="InterPro" id="IPR040640">
    <property type="entry name" value="MyoX_N_SH3"/>
</dbReference>
<evidence type="ECO:0000259" key="1">
    <source>
        <dbReference type="Pfam" id="PF18597"/>
    </source>
</evidence>